<organism evidence="1 2">
    <name type="scientific">Xenorhabdus yunnanensis</name>
    <dbReference type="NCBI Taxonomy" id="3025878"/>
    <lineage>
        <taxon>Bacteria</taxon>
        <taxon>Pseudomonadati</taxon>
        <taxon>Pseudomonadota</taxon>
        <taxon>Gammaproteobacteria</taxon>
        <taxon>Enterobacterales</taxon>
        <taxon>Morganellaceae</taxon>
        <taxon>Xenorhabdus</taxon>
    </lineage>
</organism>
<keyword evidence="2" id="KW-1185">Reference proteome</keyword>
<sequence>MTVSLVNIATDESVIELTNGNWFEIVDIAGMENLIDTDHFNDSAEENSETARKMADLIEAWTPSNKWGNGNPAFQEKLKKRIIDFFRNCEGFYTY</sequence>
<comment type="caution">
    <text evidence="1">The sequence shown here is derived from an EMBL/GenBank/DDBJ whole genome shotgun (WGS) entry which is preliminary data.</text>
</comment>
<name>A0ABT5LNZ4_9GAMM</name>
<gene>
    <name evidence="1" type="ORF">PSI23_20285</name>
</gene>
<protein>
    <recommendedName>
        <fullName evidence="3">Phage protein</fullName>
    </recommendedName>
</protein>
<evidence type="ECO:0008006" key="3">
    <source>
        <dbReference type="Google" id="ProtNLM"/>
    </source>
</evidence>
<evidence type="ECO:0000313" key="1">
    <source>
        <dbReference type="EMBL" id="MDC9591554.1"/>
    </source>
</evidence>
<dbReference type="RefSeq" id="WP_273556768.1">
    <property type="nucleotide sequence ID" value="NZ_JAQRFI010000100.1"/>
</dbReference>
<dbReference type="EMBL" id="JAQRFI010000100">
    <property type="protein sequence ID" value="MDC9591554.1"/>
    <property type="molecule type" value="Genomic_DNA"/>
</dbReference>
<accession>A0ABT5LNZ4</accession>
<evidence type="ECO:0000313" key="2">
    <source>
        <dbReference type="Proteomes" id="UP001217178"/>
    </source>
</evidence>
<proteinExistence type="predicted"/>
<dbReference type="Proteomes" id="UP001217178">
    <property type="component" value="Unassembled WGS sequence"/>
</dbReference>
<reference evidence="1 2" key="1">
    <citation type="submission" date="2023-02" db="EMBL/GenBank/DDBJ databases">
        <title>Entomopathogenic bacteria.</title>
        <authorList>
            <person name="Machado R.A."/>
        </authorList>
    </citation>
    <scope>NUCLEOTIDE SEQUENCE [LARGE SCALE GENOMIC DNA]</scope>
    <source>
        <strain evidence="1 2">XENO-10</strain>
    </source>
</reference>